<protein>
    <submittedName>
        <fullName evidence="2">Uncharacterized protein</fullName>
    </submittedName>
</protein>
<dbReference type="AlphaFoldDB" id="A0A5S9P5Q2"/>
<keyword evidence="1" id="KW-1133">Transmembrane helix</keyword>
<keyword evidence="3" id="KW-1185">Reference proteome</keyword>
<keyword evidence="1" id="KW-0472">Membrane</keyword>
<reference evidence="2 3" key="1">
    <citation type="submission" date="2019-12" db="EMBL/GenBank/DDBJ databases">
        <authorList>
            <person name="Reyes-Prieto M."/>
        </authorList>
    </citation>
    <scope>NUCLEOTIDE SEQUENCE [LARGE SCALE GENOMIC DNA]</scope>
    <source>
        <strain evidence="2">HF14-78462</strain>
    </source>
</reference>
<dbReference type="RefSeq" id="WP_159598934.1">
    <property type="nucleotide sequence ID" value="NZ_CACSAS010000001.1"/>
</dbReference>
<sequence length="328" mass="33674">MRRFLAAAGFLLAFAGAAHWVVPMGREALALVTARDDAAGIADLQLAGVLTPERVAQEVDAALAEGDGEMAASFVELAQARGIPVSAERRARAALANAPGATFVRGAGRFGQGFLTGEAEDLAGLAGATAGDLTVWGDVRDLGREAWHWASGEPVDRLMVNLAGAGIVATGATYAAFGTPLTLRAGLSVLKGARRAGVMGGRLAGHLATTLKGGSKAAAARLVSDLGTAGTRAGTRATFAGLRHVDDAAGAARLRRLAEVKGGQTLAVVKTLGRGALFVTEAMAKLAFWVMAAVLNLFGLVSSFNAMVVATLRPLWKKKPRRSPFLPA</sequence>
<organism evidence="2 3">
    <name type="scientific">Starkeya nomas</name>
    <dbReference type="NCBI Taxonomy" id="2666134"/>
    <lineage>
        <taxon>Bacteria</taxon>
        <taxon>Pseudomonadati</taxon>
        <taxon>Pseudomonadota</taxon>
        <taxon>Alphaproteobacteria</taxon>
        <taxon>Hyphomicrobiales</taxon>
        <taxon>Xanthobacteraceae</taxon>
        <taxon>Starkeya</taxon>
    </lineage>
</organism>
<proteinExistence type="predicted"/>
<evidence type="ECO:0000313" key="2">
    <source>
        <dbReference type="EMBL" id="CAA0098526.1"/>
    </source>
</evidence>
<name>A0A5S9P5Q2_9HYPH</name>
<gene>
    <name evidence="2" type="ORF">STARVERO_02291</name>
</gene>
<dbReference type="Proteomes" id="UP000433050">
    <property type="component" value="Unassembled WGS sequence"/>
</dbReference>
<evidence type="ECO:0000313" key="3">
    <source>
        <dbReference type="Proteomes" id="UP000433050"/>
    </source>
</evidence>
<feature type="transmembrane region" description="Helical" evidence="1">
    <location>
        <begin position="286"/>
        <end position="312"/>
    </location>
</feature>
<dbReference type="EMBL" id="CACSAS010000001">
    <property type="protein sequence ID" value="CAA0098526.1"/>
    <property type="molecule type" value="Genomic_DNA"/>
</dbReference>
<keyword evidence="1" id="KW-0812">Transmembrane</keyword>
<accession>A0A5S9P5Q2</accession>
<evidence type="ECO:0000256" key="1">
    <source>
        <dbReference type="SAM" id="Phobius"/>
    </source>
</evidence>